<dbReference type="AlphaFoldDB" id="A0AAD0RS64"/>
<evidence type="ECO:0000256" key="2">
    <source>
        <dbReference type="PROSITE-ProRule" id="PRU00703"/>
    </source>
</evidence>
<dbReference type="Pfam" id="PF00571">
    <property type="entry name" value="CBS"/>
    <property type="match status" value="4"/>
</dbReference>
<dbReference type="SMART" id="SM00086">
    <property type="entry name" value="PAC"/>
    <property type="match status" value="1"/>
</dbReference>
<dbReference type="InterPro" id="IPR046342">
    <property type="entry name" value="CBS_dom_sf"/>
</dbReference>
<dbReference type="GO" id="GO:0071732">
    <property type="term" value="P:cellular response to nitric oxide"/>
    <property type="evidence" value="ECO:0007669"/>
    <property type="project" value="UniProtKB-ARBA"/>
</dbReference>
<dbReference type="PROSITE" id="PS51371">
    <property type="entry name" value="CBS"/>
    <property type="match status" value="4"/>
</dbReference>
<dbReference type="InterPro" id="IPR052155">
    <property type="entry name" value="Biofilm_reg_signaling"/>
</dbReference>
<dbReference type="GO" id="GO:0071111">
    <property type="term" value="F:cyclic-guanylate-specific phosphodiesterase activity"/>
    <property type="evidence" value="ECO:0007669"/>
    <property type="project" value="UniProtKB-EC"/>
</dbReference>
<feature type="domain" description="GGDEF" evidence="6">
    <location>
        <begin position="435"/>
        <end position="568"/>
    </location>
</feature>
<proteinExistence type="predicted"/>
<dbReference type="SUPFAM" id="SSF55073">
    <property type="entry name" value="Nucleotide cyclase"/>
    <property type="match status" value="1"/>
</dbReference>
<protein>
    <submittedName>
        <fullName evidence="8">EAL domain-containing protein</fullName>
    </submittedName>
</protein>
<feature type="domain" description="EAL" evidence="5">
    <location>
        <begin position="577"/>
        <end position="831"/>
    </location>
</feature>
<evidence type="ECO:0000313" key="9">
    <source>
        <dbReference type="Proteomes" id="UP000259465"/>
    </source>
</evidence>
<dbReference type="InterPro" id="IPR001610">
    <property type="entry name" value="PAC"/>
</dbReference>
<dbReference type="NCBIfam" id="TIGR00229">
    <property type="entry name" value="sensory_box"/>
    <property type="match status" value="1"/>
</dbReference>
<accession>A0AAD0RS64</accession>
<feature type="domain" description="CBS" evidence="7">
    <location>
        <begin position="202"/>
        <end position="260"/>
    </location>
</feature>
<dbReference type="RefSeq" id="WP_118268142.1">
    <property type="nucleotide sequence ID" value="NZ_CP031968.1"/>
</dbReference>
<evidence type="ECO:0000259" key="4">
    <source>
        <dbReference type="PROSITE" id="PS50113"/>
    </source>
</evidence>
<dbReference type="KEGG" id="crz:D1345_15615"/>
<reference evidence="8 9" key="1">
    <citation type="submission" date="2018-08" db="EMBL/GenBank/DDBJ databases">
        <title>Complete genome sequence of JP2-74.</title>
        <authorList>
            <person name="Wu L."/>
        </authorList>
    </citation>
    <scope>NUCLEOTIDE SEQUENCE [LARGE SCALE GENOMIC DNA]</scope>
    <source>
        <strain evidence="8 9">JP2-74</strain>
    </source>
</reference>
<dbReference type="EMBL" id="CP031968">
    <property type="protein sequence ID" value="AXT47527.1"/>
    <property type="molecule type" value="Genomic_DNA"/>
</dbReference>
<dbReference type="Pfam" id="PF00563">
    <property type="entry name" value="EAL"/>
    <property type="match status" value="1"/>
</dbReference>
<dbReference type="InterPro" id="IPR000160">
    <property type="entry name" value="GGDEF_dom"/>
</dbReference>
<evidence type="ECO:0000313" key="8">
    <source>
        <dbReference type="EMBL" id="AXT47527.1"/>
    </source>
</evidence>
<evidence type="ECO:0000259" key="3">
    <source>
        <dbReference type="PROSITE" id="PS50112"/>
    </source>
</evidence>
<dbReference type="InterPro" id="IPR000644">
    <property type="entry name" value="CBS_dom"/>
</dbReference>
<dbReference type="SUPFAM" id="SSF55785">
    <property type="entry name" value="PYP-like sensor domain (PAS domain)"/>
    <property type="match status" value="1"/>
</dbReference>
<dbReference type="CDD" id="cd00130">
    <property type="entry name" value="PAS"/>
    <property type="match status" value="1"/>
</dbReference>
<dbReference type="FunFam" id="3.20.20.450:FF:000001">
    <property type="entry name" value="Cyclic di-GMP phosphodiesterase yahA"/>
    <property type="match status" value="1"/>
</dbReference>
<dbReference type="PROSITE" id="PS50887">
    <property type="entry name" value="GGDEF"/>
    <property type="match status" value="1"/>
</dbReference>
<dbReference type="SMART" id="SM00267">
    <property type="entry name" value="GGDEF"/>
    <property type="match status" value="1"/>
</dbReference>
<keyword evidence="2" id="KW-0129">CBS domain</keyword>
<dbReference type="Pfam" id="PF00990">
    <property type="entry name" value="GGDEF"/>
    <property type="match status" value="1"/>
</dbReference>
<dbReference type="CDD" id="cd01948">
    <property type="entry name" value="EAL"/>
    <property type="match status" value="1"/>
</dbReference>
<evidence type="ECO:0000256" key="1">
    <source>
        <dbReference type="ARBA" id="ARBA00051114"/>
    </source>
</evidence>
<dbReference type="PROSITE" id="PS50112">
    <property type="entry name" value="PAS"/>
    <property type="match status" value="1"/>
</dbReference>
<dbReference type="PROSITE" id="PS50113">
    <property type="entry name" value="PAC"/>
    <property type="match status" value="1"/>
</dbReference>
<evidence type="ECO:0000259" key="5">
    <source>
        <dbReference type="PROSITE" id="PS50883"/>
    </source>
</evidence>
<gene>
    <name evidence="8" type="ORF">D1345_15615</name>
</gene>
<feature type="domain" description="PAC" evidence="4">
    <location>
        <begin position="349"/>
        <end position="403"/>
    </location>
</feature>
<feature type="domain" description="CBS" evidence="7">
    <location>
        <begin position="12"/>
        <end position="73"/>
    </location>
</feature>
<dbReference type="Gene3D" id="3.30.70.270">
    <property type="match status" value="1"/>
</dbReference>
<dbReference type="InterPro" id="IPR035965">
    <property type="entry name" value="PAS-like_dom_sf"/>
</dbReference>
<dbReference type="SUPFAM" id="SSF54631">
    <property type="entry name" value="CBS-domain pair"/>
    <property type="match status" value="2"/>
</dbReference>
<feature type="domain" description="CBS" evidence="7">
    <location>
        <begin position="77"/>
        <end position="134"/>
    </location>
</feature>
<dbReference type="PANTHER" id="PTHR44757:SF2">
    <property type="entry name" value="BIOFILM ARCHITECTURE MAINTENANCE PROTEIN MBAA"/>
    <property type="match status" value="1"/>
</dbReference>
<dbReference type="InterPro" id="IPR000014">
    <property type="entry name" value="PAS"/>
</dbReference>
<comment type="catalytic activity">
    <reaction evidence="1">
        <text>3',3'-c-di-GMP + H2O = 5'-phosphoguanylyl(3'-&gt;5')guanosine + H(+)</text>
        <dbReference type="Rhea" id="RHEA:24902"/>
        <dbReference type="ChEBI" id="CHEBI:15377"/>
        <dbReference type="ChEBI" id="CHEBI:15378"/>
        <dbReference type="ChEBI" id="CHEBI:58754"/>
        <dbReference type="ChEBI" id="CHEBI:58805"/>
        <dbReference type="EC" id="3.1.4.52"/>
    </reaction>
    <physiologicalReaction direction="left-to-right" evidence="1">
        <dbReference type="Rhea" id="RHEA:24903"/>
    </physiologicalReaction>
</comment>
<organism evidence="8 9">
    <name type="scientific">Chromobacterium rhizoryzae</name>
    <dbReference type="NCBI Taxonomy" id="1778675"/>
    <lineage>
        <taxon>Bacteria</taxon>
        <taxon>Pseudomonadati</taxon>
        <taxon>Pseudomonadota</taxon>
        <taxon>Betaproteobacteria</taxon>
        <taxon>Neisseriales</taxon>
        <taxon>Chromobacteriaceae</taxon>
        <taxon>Chromobacterium</taxon>
    </lineage>
</organism>
<dbReference type="InterPro" id="IPR035919">
    <property type="entry name" value="EAL_sf"/>
</dbReference>
<dbReference type="InterPro" id="IPR043128">
    <property type="entry name" value="Rev_trsase/Diguanyl_cyclase"/>
</dbReference>
<dbReference type="Proteomes" id="UP000259465">
    <property type="component" value="Chromosome"/>
</dbReference>
<dbReference type="Gene3D" id="3.20.20.450">
    <property type="entry name" value="EAL domain"/>
    <property type="match status" value="1"/>
</dbReference>
<dbReference type="Pfam" id="PF13426">
    <property type="entry name" value="PAS_9"/>
    <property type="match status" value="1"/>
</dbReference>
<dbReference type="SMART" id="SM00116">
    <property type="entry name" value="CBS"/>
    <property type="match status" value="4"/>
</dbReference>
<dbReference type="Gene3D" id="3.10.580.10">
    <property type="entry name" value="CBS-domain"/>
    <property type="match status" value="2"/>
</dbReference>
<dbReference type="PANTHER" id="PTHR44757">
    <property type="entry name" value="DIGUANYLATE CYCLASE DGCP"/>
    <property type="match status" value="1"/>
</dbReference>
<dbReference type="SMART" id="SM00091">
    <property type="entry name" value="PAS"/>
    <property type="match status" value="1"/>
</dbReference>
<evidence type="ECO:0000259" key="6">
    <source>
        <dbReference type="PROSITE" id="PS50887"/>
    </source>
</evidence>
<dbReference type="SUPFAM" id="SSF141868">
    <property type="entry name" value="EAL domain-like"/>
    <property type="match status" value="1"/>
</dbReference>
<dbReference type="InterPro" id="IPR000700">
    <property type="entry name" value="PAS-assoc_C"/>
</dbReference>
<feature type="domain" description="PAS" evidence="3">
    <location>
        <begin position="284"/>
        <end position="324"/>
    </location>
</feature>
<dbReference type="NCBIfam" id="TIGR00254">
    <property type="entry name" value="GGDEF"/>
    <property type="match status" value="1"/>
</dbReference>
<feature type="domain" description="CBS" evidence="7">
    <location>
        <begin position="139"/>
        <end position="196"/>
    </location>
</feature>
<evidence type="ECO:0000259" key="7">
    <source>
        <dbReference type="PROSITE" id="PS51371"/>
    </source>
</evidence>
<dbReference type="FunFam" id="3.30.70.270:FF:000001">
    <property type="entry name" value="Diguanylate cyclase domain protein"/>
    <property type="match status" value="1"/>
</dbReference>
<dbReference type="PROSITE" id="PS50883">
    <property type="entry name" value="EAL"/>
    <property type="match status" value="1"/>
</dbReference>
<dbReference type="InterPro" id="IPR029787">
    <property type="entry name" value="Nucleotide_cyclase"/>
</dbReference>
<dbReference type="CDD" id="cd01949">
    <property type="entry name" value="GGDEF"/>
    <property type="match status" value="1"/>
</dbReference>
<keyword evidence="9" id="KW-1185">Reference proteome</keyword>
<sequence>MYCLKQCIKEISTPDILACSADTSLAEAARRMLLAGCGSIVVQDEAGRPLGIWTEADALALDRLDGVVGMRPVGGAMSTPLVVLPHDLPVSEAVALFRQRGIRHALVEQAGKMCGVVSLTDIVLSQGSESFLSVRRVVADRAAPLCLLGAQGSPEEALALMRRHGATALAVSFDNGDYGILTLRDLLRLLAEGRAPATLAEACSWPLLGVREGSSLLQARQLILQHKIRHLAVYDVDGTLLQLLGFRDIIQMVEQEFLQELHSALRERDDALLHSRRSLLLADKVFESTLEGILITDGNGVIQMVNPAFSRITGYSSQEALGRTPALLKSGRQPADFYQKLWQSLKESGVWQGEVVNRRKGGLLYTEHLSITAIRDADGECLHYVAVFSDITQRKQSEERLHFLANHDALTGLPNRTLFLERLQEAIERAQPTRAQFALLFVDLDRFKLVNDTLGHHAGDELLVRIASVLLQYAPPHSTVARLSGDEFILLLPAVERVTQVAALAQQLLDGVTEQSGLTGHELFISASIGISMYPEDGVSADALLVNADSAMYQAKERGKNNFQFYTSDMNARAMERLKLEYSLHRALAQEELEVWYQPKVELATQRVVGAEALLRWRHPELGLMAPAKFIPIAEDGSLMVPIGEWVLDTACRDWARWHAMGLEPGRIAVNVSGRQLKYGSFADTVARTLRRHGLNSGELELEITESVAMDEDSGMVEALQRLRELGVYLSIDDFGTGYSSLSYLKRLPVKGLKIDRSFIMDLHHDGDDAAITSAIISIGRSLGLELVAEGVELESQRDFLLRQGCRLGQGYLFSKPLPRAEFEALLAARM</sequence>
<dbReference type="SMART" id="SM00052">
    <property type="entry name" value="EAL"/>
    <property type="match status" value="1"/>
</dbReference>
<dbReference type="InterPro" id="IPR001633">
    <property type="entry name" value="EAL_dom"/>
</dbReference>
<dbReference type="Gene3D" id="3.30.450.20">
    <property type="entry name" value="PAS domain"/>
    <property type="match status" value="1"/>
</dbReference>
<name>A0AAD0RS64_9NEIS</name>